<feature type="transmembrane region" description="Helical" evidence="12">
    <location>
        <begin position="87"/>
        <end position="107"/>
    </location>
</feature>
<keyword evidence="11 12" id="KW-0472">Membrane</keyword>
<comment type="cofactor">
    <cofactor evidence="1">
        <name>Zn(2+)</name>
        <dbReference type="ChEBI" id="CHEBI:29105"/>
    </cofactor>
</comment>
<protein>
    <submittedName>
        <fullName evidence="14">Metallopeptidase, M50 family</fullName>
    </submittedName>
</protein>
<dbReference type="GO" id="GO:0016020">
    <property type="term" value="C:membrane"/>
    <property type="evidence" value="ECO:0007669"/>
    <property type="project" value="UniProtKB-SubCell"/>
</dbReference>
<dbReference type="HOGENOM" id="CLU_709494_0_0_0"/>
<evidence type="ECO:0000256" key="7">
    <source>
        <dbReference type="ARBA" id="ARBA00022801"/>
    </source>
</evidence>
<evidence type="ECO:0000256" key="2">
    <source>
        <dbReference type="ARBA" id="ARBA00004141"/>
    </source>
</evidence>
<organism evidence="14 15">
    <name type="scientific">Waddlia chondrophila (strain ATCC VR-1470 / WSU 86-1044)</name>
    <dbReference type="NCBI Taxonomy" id="716544"/>
    <lineage>
        <taxon>Bacteria</taxon>
        <taxon>Pseudomonadati</taxon>
        <taxon>Chlamydiota</taxon>
        <taxon>Chlamydiia</taxon>
        <taxon>Parachlamydiales</taxon>
        <taxon>Waddliaceae</taxon>
        <taxon>Waddlia</taxon>
    </lineage>
</organism>
<reference evidence="14 15" key="1">
    <citation type="journal article" date="2010" name="PLoS ONE">
        <title>The Waddlia genome: a window into chlamydial biology.</title>
        <authorList>
            <person name="Bertelli C."/>
            <person name="Collyn F."/>
            <person name="Croxatto A."/>
            <person name="Ruckert C."/>
            <person name="Polkinghorne A."/>
            <person name="Kebbi-Beghdadi C."/>
            <person name="Goesmann A."/>
            <person name="Vaughan L."/>
            <person name="Greub G."/>
        </authorList>
    </citation>
    <scope>NUCLEOTIDE SEQUENCE [LARGE SCALE GENOMIC DNA]</scope>
    <source>
        <strain evidence="15">ATCC VR-1470 / WSU 86-1044</strain>
    </source>
</reference>
<dbReference type="InterPro" id="IPR008915">
    <property type="entry name" value="Peptidase_M50"/>
</dbReference>
<sequence length="379" mass="42764">MQLNFGSIPIRIQPFFLVLIFLIGWLSTQSLLLTFLWAFVIFYSVLAHELGHALTAKKFNQSVMIELFGMGGVTYRQGPPLRKWQDFVIVFNGPLAGFSLAATAYLLLKILGANPPNLFSYLLIVTFNVNLFWTVVNLLPVHPLDGGHLLRILFEGMMGFRGAQAALLLSTLFGLAFSILFFIIHFWIAGALFFMFTFESFRKFQSTLQLSNSDQSEELQALYKEAEEVRVSGMDEQSLQLFLELRKKAGEGVLFLGASESAAQLLVRLGRLKEAYKILLPISKKLSMSSLFLLHQLAYELGHWKEAATIGNQVFQQRPEYEIAAINSLCHAALGEAEPAVGWLQAAIDAGLPNLSEFLQKREYDRIRENDQFKKLKIK</sequence>
<keyword evidence="4" id="KW-0645">Protease</keyword>
<name>D6YUI7_WADCW</name>
<evidence type="ECO:0000256" key="12">
    <source>
        <dbReference type="SAM" id="Phobius"/>
    </source>
</evidence>
<evidence type="ECO:0000256" key="8">
    <source>
        <dbReference type="ARBA" id="ARBA00022833"/>
    </source>
</evidence>
<evidence type="ECO:0000313" key="15">
    <source>
        <dbReference type="Proteomes" id="UP000001505"/>
    </source>
</evidence>
<dbReference type="GO" id="GO:0006508">
    <property type="term" value="P:proteolysis"/>
    <property type="evidence" value="ECO:0007669"/>
    <property type="project" value="UniProtKB-KW"/>
</dbReference>
<keyword evidence="7" id="KW-0378">Hydrolase</keyword>
<dbReference type="Pfam" id="PF02163">
    <property type="entry name" value="Peptidase_M50"/>
    <property type="match status" value="2"/>
</dbReference>
<keyword evidence="6" id="KW-0479">Metal-binding</keyword>
<evidence type="ECO:0000256" key="1">
    <source>
        <dbReference type="ARBA" id="ARBA00001947"/>
    </source>
</evidence>
<keyword evidence="5 12" id="KW-0812">Transmembrane</keyword>
<dbReference type="Proteomes" id="UP000001505">
    <property type="component" value="Chromosome"/>
</dbReference>
<accession>D6YUI7</accession>
<evidence type="ECO:0000259" key="13">
    <source>
        <dbReference type="Pfam" id="PF02163"/>
    </source>
</evidence>
<dbReference type="OrthoDB" id="166377at2"/>
<gene>
    <name evidence="14" type="ordered locus">wcw_0426</name>
</gene>
<keyword evidence="8" id="KW-0862">Zinc</keyword>
<comment type="subcellular location">
    <subcellularLocation>
        <location evidence="2">Membrane</location>
        <topology evidence="2">Multi-pass membrane protein</topology>
    </subcellularLocation>
</comment>
<dbReference type="PANTHER" id="PTHR39188:SF3">
    <property type="entry name" value="STAGE IV SPORULATION PROTEIN FB"/>
    <property type="match status" value="1"/>
</dbReference>
<evidence type="ECO:0000313" key="14">
    <source>
        <dbReference type="EMBL" id="ADI37798.1"/>
    </source>
</evidence>
<evidence type="ECO:0000256" key="9">
    <source>
        <dbReference type="ARBA" id="ARBA00022989"/>
    </source>
</evidence>
<dbReference type="eggNOG" id="COG1994">
    <property type="taxonomic scope" value="Bacteria"/>
</dbReference>
<dbReference type="GO" id="GO:0008237">
    <property type="term" value="F:metallopeptidase activity"/>
    <property type="evidence" value="ECO:0007669"/>
    <property type="project" value="UniProtKB-KW"/>
</dbReference>
<evidence type="ECO:0000256" key="6">
    <source>
        <dbReference type="ARBA" id="ARBA00022723"/>
    </source>
</evidence>
<evidence type="ECO:0000256" key="3">
    <source>
        <dbReference type="ARBA" id="ARBA00007931"/>
    </source>
</evidence>
<dbReference type="EMBL" id="CP001928">
    <property type="protein sequence ID" value="ADI37798.1"/>
    <property type="molecule type" value="Genomic_DNA"/>
</dbReference>
<feature type="domain" description="Peptidase M50" evidence="13">
    <location>
        <begin position="120"/>
        <end position="179"/>
    </location>
</feature>
<dbReference type="GO" id="GO:0046872">
    <property type="term" value="F:metal ion binding"/>
    <property type="evidence" value="ECO:0007669"/>
    <property type="project" value="UniProtKB-KW"/>
</dbReference>
<dbReference type="RefSeq" id="WP_013181526.1">
    <property type="nucleotide sequence ID" value="NC_014225.1"/>
</dbReference>
<feature type="transmembrane region" description="Helical" evidence="12">
    <location>
        <begin position="119"/>
        <end position="140"/>
    </location>
</feature>
<dbReference type="KEGG" id="wch:wcw_0426"/>
<keyword evidence="10" id="KW-0482">Metalloprotease</keyword>
<proteinExistence type="inferred from homology"/>
<evidence type="ECO:0000256" key="10">
    <source>
        <dbReference type="ARBA" id="ARBA00023049"/>
    </source>
</evidence>
<feature type="domain" description="Peptidase M50" evidence="13">
    <location>
        <begin position="38"/>
        <end position="108"/>
    </location>
</feature>
<keyword evidence="9 12" id="KW-1133">Transmembrane helix</keyword>
<dbReference type="AlphaFoldDB" id="D6YUI7"/>
<dbReference type="PANTHER" id="PTHR39188">
    <property type="entry name" value="MEMBRANE-ASSOCIATED ZINC METALLOPROTEASE M50B"/>
    <property type="match status" value="1"/>
</dbReference>
<evidence type="ECO:0000256" key="11">
    <source>
        <dbReference type="ARBA" id="ARBA00023136"/>
    </source>
</evidence>
<feature type="transmembrane region" description="Helical" evidence="12">
    <location>
        <begin position="12"/>
        <end position="39"/>
    </location>
</feature>
<keyword evidence="15" id="KW-1185">Reference proteome</keyword>
<evidence type="ECO:0000256" key="5">
    <source>
        <dbReference type="ARBA" id="ARBA00022692"/>
    </source>
</evidence>
<dbReference type="STRING" id="716544.wcw_0426"/>
<evidence type="ECO:0000256" key="4">
    <source>
        <dbReference type="ARBA" id="ARBA00022670"/>
    </source>
</evidence>
<comment type="similarity">
    <text evidence="3">Belongs to the peptidase M50B family.</text>
</comment>